<dbReference type="Proteomes" id="UP000885706">
    <property type="component" value="Unassembled WGS sequence"/>
</dbReference>
<sequence>MPIYEFCCQKCGYIFERIQTVNDAMPKCPVCGSKTRRLISTVSFKVASNEAVKRVEKRFKDYIRWGKYKDAAKFADKAAQYIKDDKIKRIQEGIHKKLEKRQGAYRSKV</sequence>
<dbReference type="NCBIfam" id="TIGR02605">
    <property type="entry name" value="CxxC_CxxC_SSSS"/>
    <property type="match status" value="1"/>
</dbReference>
<name>A0A7V0I9K0_DESA2</name>
<gene>
    <name evidence="2" type="ORF">ENF30_00395</name>
</gene>
<protein>
    <submittedName>
        <fullName evidence="2">Zinc ribbon domain-containing protein</fullName>
    </submittedName>
</protein>
<dbReference type="SMART" id="SM00834">
    <property type="entry name" value="CxxC_CXXC_SSSS"/>
    <property type="match status" value="1"/>
</dbReference>
<proteinExistence type="predicted"/>
<dbReference type="PANTHER" id="PTHR34404:SF3">
    <property type="entry name" value="REGULATORY PROTEIN, FMDB FAMILY"/>
    <property type="match status" value="1"/>
</dbReference>
<comment type="caution">
    <text evidence="2">The sequence shown here is derived from an EMBL/GenBank/DDBJ whole genome shotgun (WGS) entry which is preliminary data.</text>
</comment>
<dbReference type="PANTHER" id="PTHR34404">
    <property type="entry name" value="REGULATORY PROTEIN, FMDB FAMILY"/>
    <property type="match status" value="1"/>
</dbReference>
<dbReference type="AlphaFoldDB" id="A0A7V0I9K0"/>
<reference evidence="2" key="1">
    <citation type="journal article" date="2020" name="mSystems">
        <title>Genome- and Community-Level Interaction Insights into Carbon Utilization and Element Cycling Functions of Hydrothermarchaeota in Hydrothermal Sediment.</title>
        <authorList>
            <person name="Zhou Z."/>
            <person name="Liu Y."/>
            <person name="Xu W."/>
            <person name="Pan J."/>
            <person name="Luo Z.H."/>
            <person name="Li M."/>
        </authorList>
    </citation>
    <scope>NUCLEOTIDE SEQUENCE [LARGE SCALE GENOMIC DNA]</scope>
    <source>
        <strain evidence="2">HyVt-113</strain>
    </source>
</reference>
<feature type="domain" description="Putative regulatory protein FmdB zinc ribbon" evidence="1">
    <location>
        <begin position="1"/>
        <end position="40"/>
    </location>
</feature>
<organism evidence="2">
    <name type="scientific">Desulfofervidus auxilii</name>
    <dbReference type="NCBI Taxonomy" id="1621989"/>
    <lineage>
        <taxon>Bacteria</taxon>
        <taxon>Pseudomonadati</taxon>
        <taxon>Thermodesulfobacteriota</taxon>
        <taxon>Candidatus Desulfofervidia</taxon>
        <taxon>Candidatus Desulfofervidales</taxon>
        <taxon>Candidatus Desulfofervidaceae</taxon>
        <taxon>Candidatus Desulfofervidus</taxon>
    </lineage>
</organism>
<dbReference type="InterPro" id="IPR013429">
    <property type="entry name" value="Regulatory_FmdB_Zinc_ribbon"/>
</dbReference>
<accession>A0A7V0I9K0</accession>
<dbReference type="Pfam" id="PF09723">
    <property type="entry name" value="Zn_ribbon_8"/>
    <property type="match status" value="1"/>
</dbReference>
<evidence type="ECO:0000259" key="1">
    <source>
        <dbReference type="SMART" id="SM00834"/>
    </source>
</evidence>
<dbReference type="EMBL" id="DQWQ01000019">
    <property type="protein sequence ID" value="HDD35239.1"/>
    <property type="molecule type" value="Genomic_DNA"/>
</dbReference>
<evidence type="ECO:0000313" key="2">
    <source>
        <dbReference type="EMBL" id="HDD35239.1"/>
    </source>
</evidence>